<feature type="domain" description="Carrier" evidence="8">
    <location>
        <begin position="6732"/>
        <end position="6806"/>
    </location>
</feature>
<dbReference type="Pfam" id="PF00550">
    <property type="entry name" value="PP-binding"/>
    <property type="match status" value="7"/>
</dbReference>
<protein>
    <recommendedName>
        <fullName evidence="8">Carrier domain-containing protein</fullName>
    </recommendedName>
</protein>
<dbReference type="SMART" id="SM00823">
    <property type="entry name" value="PKS_PP"/>
    <property type="match status" value="7"/>
</dbReference>
<evidence type="ECO:0000256" key="5">
    <source>
        <dbReference type="ARBA" id="ARBA00022737"/>
    </source>
</evidence>
<dbReference type="InterPro" id="IPR001242">
    <property type="entry name" value="Condensation_dom"/>
</dbReference>
<dbReference type="PANTHER" id="PTHR45527:SF14">
    <property type="entry name" value="PLIPASTATIN SYNTHASE SUBUNIT B"/>
    <property type="match status" value="1"/>
</dbReference>
<dbReference type="InterPro" id="IPR000873">
    <property type="entry name" value="AMP-dep_synth/lig_dom"/>
</dbReference>
<dbReference type="Gene3D" id="2.30.38.10">
    <property type="entry name" value="Luciferase, Domain 3"/>
    <property type="match status" value="3"/>
</dbReference>
<dbReference type="InterPro" id="IPR010071">
    <property type="entry name" value="AA_adenyl_dom"/>
</dbReference>
<dbReference type="InterPro" id="IPR045851">
    <property type="entry name" value="AMP-bd_C_sf"/>
</dbReference>
<feature type="domain" description="Carrier" evidence="8">
    <location>
        <begin position="3065"/>
        <end position="3139"/>
    </location>
</feature>
<dbReference type="Gene3D" id="3.40.50.1820">
    <property type="entry name" value="alpha/beta hydrolase"/>
    <property type="match status" value="2"/>
</dbReference>
<keyword evidence="3" id="KW-0596">Phosphopantetheine</keyword>
<feature type="domain" description="Carrier" evidence="8">
    <location>
        <begin position="1576"/>
        <end position="1656"/>
    </location>
</feature>
<keyword evidence="10" id="KW-1185">Reference proteome</keyword>
<dbReference type="SMART" id="SM01294">
    <property type="entry name" value="PKS_PP_betabranch"/>
    <property type="match status" value="1"/>
</dbReference>
<feature type="domain" description="Carrier" evidence="8">
    <location>
        <begin position="7770"/>
        <end position="7845"/>
    </location>
</feature>
<evidence type="ECO:0000256" key="7">
    <source>
        <dbReference type="SAM" id="MobiDB-lite"/>
    </source>
</evidence>
<dbReference type="NCBIfam" id="NF003417">
    <property type="entry name" value="PRK04813.1"/>
    <property type="match status" value="6"/>
</dbReference>
<dbReference type="InterPro" id="IPR009081">
    <property type="entry name" value="PP-bd_ACP"/>
</dbReference>
<dbReference type="CDD" id="cd17643">
    <property type="entry name" value="A_NRPS_Cytc1-like"/>
    <property type="match status" value="4"/>
</dbReference>
<dbReference type="Pfam" id="PF00501">
    <property type="entry name" value="AMP-binding"/>
    <property type="match status" value="6"/>
</dbReference>
<accession>A0A1X1UFX9</accession>
<dbReference type="InterPro" id="IPR020845">
    <property type="entry name" value="AMP-binding_CS"/>
</dbReference>
<name>A0A1X1UFX9_9MYCO</name>
<feature type="domain" description="Carrier" evidence="8">
    <location>
        <begin position="4561"/>
        <end position="4636"/>
    </location>
</feature>
<evidence type="ECO:0000313" key="9">
    <source>
        <dbReference type="EMBL" id="ORV55569.1"/>
    </source>
</evidence>
<dbReference type="PROSITE" id="PS50075">
    <property type="entry name" value="CARRIER"/>
    <property type="match status" value="7"/>
</dbReference>
<evidence type="ECO:0000256" key="3">
    <source>
        <dbReference type="ARBA" id="ARBA00022450"/>
    </source>
</evidence>
<dbReference type="CDD" id="cd19540">
    <property type="entry name" value="LCL_NRPS-like"/>
    <property type="match status" value="3"/>
</dbReference>
<dbReference type="Gene3D" id="3.40.50.12780">
    <property type="entry name" value="N-terminal domain of ligase-like"/>
    <property type="match status" value="3"/>
</dbReference>
<dbReference type="CDD" id="cd19543">
    <property type="entry name" value="DCL_NRPS"/>
    <property type="match status" value="3"/>
</dbReference>
<dbReference type="PROSITE" id="PS00012">
    <property type="entry name" value="PHOSPHOPANTETHEINE"/>
    <property type="match status" value="7"/>
</dbReference>
<dbReference type="FunFam" id="3.30.559.10:FF:000012">
    <property type="entry name" value="Non-ribosomal peptide synthetase"/>
    <property type="match status" value="2"/>
</dbReference>
<dbReference type="PROSITE" id="PS00455">
    <property type="entry name" value="AMP_BINDING"/>
    <property type="match status" value="6"/>
</dbReference>
<evidence type="ECO:0000313" key="10">
    <source>
        <dbReference type="Proteomes" id="UP000194000"/>
    </source>
</evidence>
<dbReference type="NCBIfam" id="TIGR01733">
    <property type="entry name" value="AA-adenyl-dom"/>
    <property type="match status" value="6"/>
</dbReference>
<feature type="domain" description="Carrier" evidence="8">
    <location>
        <begin position="508"/>
        <end position="583"/>
    </location>
</feature>
<dbReference type="GO" id="GO:0044550">
    <property type="term" value="P:secondary metabolite biosynthetic process"/>
    <property type="evidence" value="ECO:0007669"/>
    <property type="project" value="UniProtKB-ARBA"/>
</dbReference>
<dbReference type="InterPro" id="IPR042099">
    <property type="entry name" value="ANL_N_sf"/>
</dbReference>
<dbReference type="InterPro" id="IPR029058">
    <property type="entry name" value="AB_hydrolase_fold"/>
</dbReference>
<dbReference type="Pfam" id="PF13193">
    <property type="entry name" value="AMP-binding_C"/>
    <property type="match status" value="6"/>
</dbReference>
<dbReference type="InterPro" id="IPR020806">
    <property type="entry name" value="PKS_PP-bd"/>
</dbReference>
<dbReference type="FunFam" id="1.10.1200.10:FF:000005">
    <property type="entry name" value="Nonribosomal peptide synthetase 1"/>
    <property type="match status" value="6"/>
</dbReference>
<evidence type="ECO:0000256" key="4">
    <source>
        <dbReference type="ARBA" id="ARBA00022553"/>
    </source>
</evidence>
<dbReference type="SUPFAM" id="SSF47336">
    <property type="entry name" value="ACP-like"/>
    <property type="match status" value="7"/>
</dbReference>
<dbReference type="InterPro" id="IPR036736">
    <property type="entry name" value="ACP-like_sf"/>
</dbReference>
<comment type="caution">
    <text evidence="9">The sequence shown here is derived from an EMBL/GenBank/DDBJ whole genome shotgun (WGS) entry which is preliminary data.</text>
</comment>
<dbReference type="GO" id="GO:0008610">
    <property type="term" value="P:lipid biosynthetic process"/>
    <property type="evidence" value="ECO:0007669"/>
    <property type="project" value="UniProtKB-ARBA"/>
</dbReference>
<dbReference type="GO" id="GO:0003824">
    <property type="term" value="F:catalytic activity"/>
    <property type="evidence" value="ECO:0007669"/>
    <property type="project" value="UniProtKB-KW"/>
</dbReference>
<dbReference type="Proteomes" id="UP000194000">
    <property type="component" value="Unassembled WGS sequence"/>
</dbReference>
<dbReference type="Gene3D" id="3.40.50.980">
    <property type="match status" value="6"/>
</dbReference>
<keyword evidence="4" id="KW-0597">Phosphoprotein</keyword>
<dbReference type="Gene3D" id="3.30.559.30">
    <property type="entry name" value="Nonribosomal peptide synthetase, condensation domain"/>
    <property type="match status" value="9"/>
</dbReference>
<dbReference type="Pfam" id="PF00668">
    <property type="entry name" value="Condensation"/>
    <property type="match status" value="9"/>
</dbReference>
<dbReference type="UniPathway" id="UPA00011"/>
<dbReference type="InterPro" id="IPR006162">
    <property type="entry name" value="Ppantetheine_attach_site"/>
</dbReference>
<dbReference type="InterPro" id="IPR023213">
    <property type="entry name" value="CAT-like_dom_sf"/>
</dbReference>
<dbReference type="InterPro" id="IPR010060">
    <property type="entry name" value="NRPS_synth"/>
</dbReference>
<dbReference type="FunFam" id="3.40.50.12780:FF:000012">
    <property type="entry name" value="Non-ribosomal peptide synthetase"/>
    <property type="match status" value="6"/>
</dbReference>
<dbReference type="GO" id="GO:0031177">
    <property type="term" value="F:phosphopantetheine binding"/>
    <property type="evidence" value="ECO:0007669"/>
    <property type="project" value="InterPro"/>
</dbReference>
<dbReference type="EMBL" id="LQOW01000034">
    <property type="protein sequence ID" value="ORV55569.1"/>
    <property type="molecule type" value="Genomic_DNA"/>
</dbReference>
<dbReference type="Gene3D" id="1.10.1200.10">
    <property type="entry name" value="ACP-like"/>
    <property type="match status" value="5"/>
</dbReference>
<feature type="domain" description="Carrier" evidence="8">
    <location>
        <begin position="5658"/>
        <end position="5733"/>
    </location>
</feature>
<proteinExistence type="inferred from homology"/>
<organism evidence="9 10">
    <name type="scientific">Mycobacterium fragae</name>
    <dbReference type="NCBI Taxonomy" id="1260918"/>
    <lineage>
        <taxon>Bacteria</taxon>
        <taxon>Bacillati</taxon>
        <taxon>Actinomycetota</taxon>
        <taxon>Actinomycetes</taxon>
        <taxon>Mycobacteriales</taxon>
        <taxon>Mycobacteriaceae</taxon>
        <taxon>Mycobacterium</taxon>
    </lineage>
</organism>
<comment type="similarity">
    <text evidence="2">Belongs to the ATP-dependent AMP-binding enzyme family.</text>
</comment>
<dbReference type="NCBIfam" id="TIGR01720">
    <property type="entry name" value="NRPS-para261"/>
    <property type="match status" value="3"/>
</dbReference>
<gene>
    <name evidence="9" type="ORF">AWC06_04000</name>
</gene>
<dbReference type="FunFam" id="3.40.50.980:FF:000001">
    <property type="entry name" value="Non-ribosomal peptide synthetase"/>
    <property type="match status" value="6"/>
</dbReference>
<keyword evidence="6" id="KW-0045">Antibiotic biosynthesis</keyword>
<evidence type="ECO:0000259" key="8">
    <source>
        <dbReference type="PROSITE" id="PS50075"/>
    </source>
</evidence>
<dbReference type="PANTHER" id="PTHR45527">
    <property type="entry name" value="NONRIBOSOMAL PEPTIDE SYNTHETASE"/>
    <property type="match status" value="1"/>
</dbReference>
<dbReference type="GO" id="GO:0043041">
    <property type="term" value="P:amino acid activation for nonribosomal peptide biosynthetic process"/>
    <property type="evidence" value="ECO:0007669"/>
    <property type="project" value="TreeGrafter"/>
</dbReference>
<keyword evidence="5" id="KW-0677">Repeat</keyword>
<evidence type="ECO:0000256" key="2">
    <source>
        <dbReference type="ARBA" id="ARBA00006432"/>
    </source>
</evidence>
<dbReference type="GO" id="GO:0017000">
    <property type="term" value="P:antibiotic biosynthetic process"/>
    <property type="evidence" value="ECO:0007669"/>
    <property type="project" value="UniProtKB-KW"/>
</dbReference>
<dbReference type="Gene3D" id="3.30.559.10">
    <property type="entry name" value="Chloramphenicol acetyltransferase-like domain"/>
    <property type="match status" value="9"/>
</dbReference>
<feature type="region of interest" description="Disordered" evidence="7">
    <location>
        <begin position="7749"/>
        <end position="7768"/>
    </location>
</feature>
<dbReference type="NCBIfam" id="NF004282">
    <property type="entry name" value="PRK05691.1"/>
    <property type="match status" value="6"/>
</dbReference>
<dbReference type="InterPro" id="IPR025110">
    <property type="entry name" value="AMP-bd_C"/>
</dbReference>
<comment type="cofactor">
    <cofactor evidence="1">
        <name>pantetheine 4'-phosphate</name>
        <dbReference type="ChEBI" id="CHEBI:47942"/>
    </cofactor>
</comment>
<dbReference type="SUPFAM" id="SSF56801">
    <property type="entry name" value="Acetyl-CoA synthetase-like"/>
    <property type="match status" value="6"/>
</dbReference>
<dbReference type="FunFam" id="3.30.300.30:FF:000010">
    <property type="entry name" value="Enterobactin synthetase component F"/>
    <property type="match status" value="6"/>
</dbReference>
<dbReference type="Gene3D" id="3.30.300.30">
    <property type="match status" value="6"/>
</dbReference>
<dbReference type="STRING" id="1260918.AWC06_04000"/>
<evidence type="ECO:0000256" key="6">
    <source>
        <dbReference type="ARBA" id="ARBA00023194"/>
    </source>
</evidence>
<reference evidence="9 10" key="1">
    <citation type="submission" date="2016-01" db="EMBL/GenBank/DDBJ databases">
        <title>The new phylogeny of the genus Mycobacterium.</title>
        <authorList>
            <person name="Tarcisio F."/>
            <person name="Conor M."/>
            <person name="Antonella G."/>
            <person name="Elisabetta G."/>
            <person name="Giulia F.S."/>
            <person name="Sara T."/>
            <person name="Anna F."/>
            <person name="Clotilde B."/>
            <person name="Roberto B."/>
            <person name="Veronica D.S."/>
            <person name="Fabio R."/>
            <person name="Monica P."/>
            <person name="Olivier J."/>
            <person name="Enrico T."/>
            <person name="Nicola S."/>
        </authorList>
    </citation>
    <scope>NUCLEOTIDE SEQUENCE [LARGE SCALE GENOMIC DNA]</scope>
    <source>
        <strain evidence="9 10">DSM 45731</strain>
    </source>
</reference>
<sequence length="7860" mass="841762">MSIPVLFDAQVARMPEAVALTCGEHSRTYCELHQAANRLAHLLVEQGVGPGQRVALLLARSPQAIVAILAVLKTGAAYVPIDPAHPDARIGFMLDDAAPILAITTTELADRLDGYDLPVIDIDDPAIDGQPSTALTPPSPEEIAYLIYTSGTTGVPKGVAITHRNVTELLASVDDELERAGVWTQWHSLAFDVSVWEIWGALLGGGRLVVVPEEVARSPEDFHALLVAEQVSVLSQTPSAFYALQTADALAPELGRQLKVETVVFAGEALEPQRLRPWLDSHPGLPRLINMYGTTETTVHASFREIVDGDVDSNASPIGVPLAHLGFFVLDAWLRPVPAGVVGELYVAGTQVGCGYWRRSGLTGSRFVACPFAEAGGAGTRMYRTGDVVSWGADGQLRYLGRADEQVKIRGYRIELGEVRAALAGCDGVDQAVVIAREDRPGDKRLVGYVTGTADPAETRIALAERLPAYMVPTAVVVLDVLPLTVNGKLDKRGLPAPEYADVDRYRAPTSAVEEILAGIYAQVLGVERVGVDESFFELGGDSLSAMRLIGAVNTGLDAGLSVRAVFEAPTVAQLASRIGTDAGRLEPLVAVERPAVVPLSFAQQRLWFLDQLEGPSPVYNMVAGLRVCGRLDADALGAALADVVARHESLRTLFAAPDGIPQQVVVPAERADVRWQVIDAAGWSASQLDEAVNAAARYAFDIATEIPVRAWLFRIADEEHALVAVVHHIAADGWSIAPWVRDLSVAYALRCAGQAPGWAPLPVQYVDYTLWQRARFGDLDDSESPIAGQLAYWEQALAGMPERLVLPTDRPYPAVSDYRGARVAVEWPAELQQRVIRLAREHNATSFMVVQAALAALLSKLSASSDVAMAFPIAGRRDPALDELVGFFVNTLVLRVDLAGDPRVAELLAQVRRRGLDAFEHQDVPFEVLVERLNPARSLAHHPLVQVALAWQNFPWEGTNPAASLGLGDLQITWLPVDTRTARMDLTFFLSERWSETGKPAGIGGEVEFRTDVFDADSIRTLVGRLERLLVAMTADSTRRLSSIDVLDAGEQARLDGWGNRAVLTAPARPARSIPVLFAEQVARTPDAVAISCGQRSWTYREIDETANRLAHLLVGHSAGPGQRVALLLERSAEAVVAILGVLKTGAAYLPMDPGHPDARIGFMVGDAAPISAITTAGLRSRLDGFDLQVIDIDDPAIGGQPGTALAAPSPEDIAYLIYTSGTTGVPKGVAVAHGNVTRLLEALNAEVPRAAVWSQCHSLAFDFSVWEIFGALLGGGRLVVVPDAVVRSSEDLHGVLVGEQVNVLSQTPSAFYALQTADALQPEQGRQLKLETVVFGGEALEPQRLRTWLGNHPGSPQLINMYGITETTVHASLREIVEADVDGTASPIGVPLAHLGFFVLDGWLRPVPTGVVGELYVAGAGLAYGYVGRGPLTASRFAACPFGGPGTRMYRTGDLVCWGADGQLRYLGRADEQVKIRGYRIELGEIQAALSGLDGVDQAVVIAREDRPGDKRLVGYVTGKADPAKIRDALAERLPPYMVPTAVVVVDALPLTPNGKLDTRALPAPEYTAGEYRAPANAVEEILAGIYAEVLGLERIGVDDSFFELGGDSILSMRVVARARAAGLACRPRDIFVEQTVARLARVASVTDGVAGTVDEGIGPVVATPIMRWLHDIEGPVDQFNQTVVVQAPAAVSEGDVVVLLQALLDRHATLRLRVDDGAGGWSLRVPEAGLVDAAACLQTVDVLSDEALIEARSRLNPAAGVMLSAVWVPSTAQLVLIIHHLSVDGVSWRILLEDLNIAWAQHNSGEPIALPAAGTSFARWASLLAEHAHAAAVVDQAKTWRQVAATPAMLPAVQPAVDTFATAGHLSVGLDVETTRMLLGEVPTAFHAGVQDILLIAFGLAVAEFVGNGCAPIGFDVEGHGRHDELAADVDLSRTVGWFTTKYPVALTVGGLEWTQVVSGEASLGAVIKHGKEQLRALPDPLSYGLLRYLNPDVDLDGSDQPIGFNYLGRLGAAAGETAGDVWRIGQDGLSIAGAAAAIQMPLAHTLELNAGTIDADAGPQLHANWLWAPSALDHAQVSQLGRLWFEALAGICAHVRAGGGGLTPSDIAPARLSQQEIDELQRQYEIADVLPLTPLQQGLLFHAGTAQVGGDDVYAVQLDIDVSGPLDPHRLRDAVHTVVNRHPNLAARFCEQFDDSVQVIPADPVVPWRYVELDGDGDRDEPIQRLCAVERAAVYDLADQPAFRTALIRTAVDRHRFVLTSHHVVLDGWSLPILLGEIFAGYYGQRLPAPAPYRSFVSWLADRDLDAARAAWREVFDGFDTPTLVGPPDRLGLGRRGLASVRVPEQTTRAVGELARSQHTTVSTVLQAAWAQLLCWLTGQHDVAFGAVVSGRPAELAGADSMVGLLINTVPVRANITAATSTADLLDQLQSAHNDTFEHQHLALNEIHRITGQDQLFDTVFVYENYPIDTAALSGEHELAITGFTARESTHYPLTIQAVPGDELELRLEFGTDVFDAETVDTLIERLQRVMVAMTVDPARRLSSIDLLDEGEHARLDEVANRVVLTQPATPVSIPALFAAQVERNPEAVAISFEGRSTTYRELDEASNRLAHLLVGHGAGPGQCVVLLLERSAEAVAAILAVLKTGAAYLPIDLAVPAARMEFMVADAAPIVALTTTELGARLDGDDLVVVDIDDPRIDSQPSAALPAPGPDDIAYLIYTSGTTGAPKGVAITHHNVTQLLESLDAGLPPAGVWTLSHSLAFDVSVWEIFGALLRGGRMVVVPDDVARSPEDLHALLIGERVSVLTQTPSAVRMLPPEGLDAVALVVVAEACPAEVVDRWAPGRVMVNAYGPTETTMCVAISASLTAGSGVPPIGSPVPGAALFVLDGWLRPVPVGVVGELYVAGRGVACGYVGRGPLTASRFVACPLGGPGTRMYRTGDLVCWGADGQLRYVGRADEQVKIRGYRIELGEVQAALSGLDGVEHAVVIAREDRPGDKRVVGYVTGTADPVGIRTQLAERLPDYMVPAAVMMIDALPLTPNGKLDTRALPAPEYTGVERYRAPSNPVEEILAGIYAQVLDLERVGVDDSFFELGGDSISSMQVVARARAAGLVCRPRDVFVEQTVARLALVAGASDAVAGMVDEGVGPVVATPIMRWLHDVEGPVDQFNQAVVVQAPVGVTEADVAVLLQALLDRHAMLRLRVEDDGAGGWSLTVPQAGSVDARACLQSLDVLSDAALVEARSRLDPAAGVMLSALWVGSTAQLVLIVHHLTVDAVSWRIVLDDLNTAWGQHRAGQPVVLPTWGTSFTRWAALLAEHAQRPDVVDRADAWKQVAAASDALPTVRPEVDTYASAGRLSASLDVETTRMLLEDVSAAFHAGVQDILLIAFGLAVAEFLGNGCAPIGIDVEGHGRHEELAADVDLSRTVGWFTTKYPVALAVGGLRWTQVIAGEAGLGALIKDGKEQLRALPDPLTYGLLRYLNPDVDLDGSDPPIGFNYLGRLGAASEVSGDVWRIGQDGLSVAGAAAAIPMPLAHTVELNAGTVDTDTGPRLQANWSWAPSALDHAQASRLSRLWFEALAGICAHVRAGGGGLTPSDIASAGLTQQEIDELERQYPIADVLPLTPLQQGLLFHAATAQIGGDDVYAVQLDIGVSGPLDPHRLRDAVQMAVNRHPNVAARFCEQFDEPVQVIPADPVVSWRYVDVAGNADPDEQIEALCAAERVAVYDLAGQSAFRAALIRIAEDRHRFVLTNHHIVLDGWSLPILLGEIFAGYYGQRLPAPAPYRSFVSWLADRDLDAARAAWREVFDGFDTPTLVGPPDRLGLGRRGLASVEVPEQTTRAVGELARSQHTTVSTVLQAAWAQLLCWLTGQHDVAFGAVVSGRPAEVPGADSMVGLLINTVPVRARLTAATTIADLLDQLQGAHNDTFEHQHLALNEIHRVTGHDQLFDAVFVYENYPIDTAALSGEHELAITGVSSRESTHYPLTLAAQPGNELRLRVGYDTDVFDAQSIEALIKRFQRVLVAMTAEPTRRLSSMDLLDAGERAQLEGWGNRAVLTQPAPPSASIPVLFAAQVARTPDAVAISCGEDSRTYREVEEAANRLAHVLAGHGVGPGERVALLLERSAQAVVAILAVLKTGAAYLPIDPVTPSARIGFMLDDAAPAAAITTTGLAEGLDGRDLLVIDVDDPRIPDYPCTGLPAPAAGDIAYIIYTSGTTGVPKGVAVTHHNVTQLLAPGNGPDAYLPAAGVWTQCHSYGFDTSVWEIWDALLHGRRMVVVPDSVTRSPEDLHALLVAEQVSVLVQTPSAVAVLPAEGLESVPLIVAGEACPAELVDRWAPGRVMLNAYGPTETTMAVMLSAPLRAGSGVPPIGSPVAGAALFVLDGWLRPVPAGVVGELYVAGHGVACGYVGRAELTGSRFVACPFAGAGAPGTRMYRTGDLVWWGADGQLRYVGRADEQVKIRGHRIELGEVQAALSGLDGVDQAAVIAREDRPGDKRLVGYVTGTVDPAGARSELAERLPAYMVPAAVVVVEALPLTPNGKLDTRALPAPEYTGLERYRAPSNEIEDILAGIYAQVLGIKRVGVDDSFFDLGGDSISAMRLVAAVNTALDAGVAVRAVFEAPSIAQLAPRVGEQAGRLQPLVAVERPPVVPLSFAQNRLWFLDQLRGPSAVYNMAVALRLRGRLDAQALGAALADVVGRHESLRTVFAAPEGIPRQLVVPAERIDFGWQIIDAAGWPDSRLSEAIDTAARHEFDLSTEIPLRARLFRIADDEHVLVAVMHHIAADGWSVGPLVGDLGVAYASRCAGHAPSWSPLPVQYVDYTLWQRAQLGDLDDADSPLAAQLTYWEQALAGMPEHLQLPTDRPYPRVADYRGASVAVDWPAELQQQVARVAREHNATTFMVVQAALAVLLSKISASSDVAVGITVAGRGDPALDELVGFFINTLVLRVEVAGDPTVGELLAQVRQRSLAAYEHQDVPFEMLVERLNPTRSLTHHPLVQVVLAWQNFSWQHRGPLAGLTLGDVQVTQLPLDTHTARTDLAIHLGENWTDAGDPAGIGGVVEFRTDVFDAGSIQALFERLQRVLTMMTADPARRLSSVDVLDEAEHARLDGWGNRAVLTQPASSAVSIPMVFAAQTARTPEAVAISCEGRSMTYRELEEAANRLARLLRAHGAGSGQCVALLLPRSAEVVVAILAVLKTGAAYLPIDPMHPDARVQFMLGDAAPIAAITTTELADRLDGCDLLVIDVDDPRIDTQPSTGLPAPAADEIAYLIYTSGTTGVPKGVAIPHRNVTRLLETLDAGLQLAGQVWTQSHSVAFDYSVWEIFGALLYGGRLVMVPEEVVRSPEELRALLITEQVSVLSQTPSAFYALQTVDAQHCWQTTSTAFEHSVTRWLGLPSSASPQSEDELKLQTVVFGGEALEPQRLETWWDNHPGLPRLVNMYGITETTVHASFREILAGDTDATDSPIGVPLAHLGFFVLDGWLRPVPAGVVGELYVAGAGLGYGYVRRGPLTASRFVACPFAEAGGPGTRMYRTGDLVCWRADGQLRYVGRADEQVKIRGYRIELGEIQAVLNGLDGVDQAVVIAREDRPGDKRLVGYVAGTADAASLRSALAERLPEYMVPAAVVALEALPLTVNGKVDKRALPAPEYRDFDRYRAPANPVEEILADIYAQILGIDRVGVDDSFFDLGGDSLSAMRLIAAVNTGLDAGLPVRALFEAPTVAQLAPRIGVDGGAREPLMPVERPAVVPLSFAQSRLWFIDQLHGPSPVYNMPVGLRLRGRLDADALDAALADVVGRQESLRTLFPAVDGIPHQLVVTPERVDFGWDVIDATGWSEDLLAEAINAAARYSFDLTSEIPLRARLFRVSDDEYVLAAVMHHIAADGWSIGPLLRDLGVAYASRCAGRAPDWAGLAVQYVDYTLWQRAQLGDLEDSESPIARQLAYWEDALAGVPERLQLPTDRPYPPVADYRGASVAVDWPAELQQRVAMVAREHNATSFMVLQAALAVLLSKMSASSDVAVGFPIAGRGDPALDELVGFFVNTLVLRVDLAGDPTVAELLAQVRARSLAAYEHQDVPFEVLVERLNPTRSLTHHPLVQVLLAWQNFAGQDSNPVGGLTLGDLQVTEMPVDTRTARVDLLFSLRERWSEAGEPAGIGGGVEFRTDIFDKETIEALIERLQRLLVAVTADPTQRLSSMDVLDAGEHIRLDGWGNRAVLTQPVTASVSIPALFAAQVARAPEAVAVVCGRRSWTYRELDDAANRMAHLLADQGVSPGQRVALLLTRSAEAVAAILAVLKTGAAYLPIDPAVPAARIEFMLADAAPIAAITTTRLADRLGGRDLPVIDAEDPHLDTYPSTPLLAAAPDDIAYIIYTSGTTGAPKGVAVAHHNVTRLLETLDGDLELSPGQVWTQCHSLAFDYSVWEIFGALLHGGRLVVVPDSVVREPEDLHALLVAEQVSVLSQTPSGFYALQTVDALQPECGHQLKLETVVFGGEALEPQRLRAWLDNHPGLPRMINMYGITETTVHASFREIVHGDVDSNASPIGGPLAHLGFFVLDASLCPVPAGVVGELYVAGAGLAYGYVGRAGLTGSRFVACPFGGAGASGARMYRTGDLVRWNAEGQLQYLGRADEQVKIRGYRIELGEIRAVISGLDGVEQAVVIAREDRPGDKRLVGYVTGTAEPTEIRAALAERLPAYMVPAVVVVMEALPLTPNGKLDTRALPAPEYQEVDRYRAPATHTQEILADIYAQVLGLERVGIDESFFELGGDSILSMQVVARARAAGLVCRPRDIFVEQTVAGLARVARAARGAVADIDLALPLGGPHVQLVVATGVADGPSDAGVGPVVATPIMCWLQGLEGPVEQFNQTMVVQAPAGVGEADVVVLLQAVLDRHAMLRARVDDGAGGWSLTVPEAGSVDARECLQAVDVLSDEALTRARSRLNPAVGMMLSALWVAPTSQLVLIVHHLAIDGVSWRILLEDFNIGWAQHHGGQHVTLPATGTSFARWAKLLAEHARAPEVVKLAEVWRQLAAVPAALPAVQPAVDTFATAGRLSVSLDVQTTRMLLGEVPAAFHAGVHDILLIAFGLACAQFLGTGEAPVGIDVEAHGRQEELGADVDLSRTVGWFTTKYPVSLTVGGLSWAQVAGGETALGVLIKDAKEQLRALPDGLSYGLLRYLNSDVELAASDPRIGFNYLGRLGGTTGEVSDEGWRISEDGASFVGAAATIPMALAHTVELNALTVDTDAGPQLHADWMWAPSALDRAQVSRLGQLWFEALAGICAHVRAGGGGLTPSDIAPARLGQQQIDELCGRYEVADILPLTPLQQGLLFHAAAPGSDDVYAVQFDITIAGRLDRHRLRDAVHAVVNRHPNLVARFCHRFDEPVQIIPADPVAPWRYVELDTDGADPDEQVQRVCADERAAVYDLADRPAFRAVLIRTAEDRHRFVLTNHHIVVDGWSTPILLREIFASYYGQRLGAARSYRRFLTWLADQDLEAARAAWREVLAGFDTPTLVGSPDRLGLGPRSLRSYWVPERTTRAVSELARSHHTTVNTVLQGVFAQLLCWLTGQHDVAFGAVVSGRPAEVSGADSMVGLLINTVPVRATITPATTTADLLDQLREAQTHTLDHQHLALNEIHHITGHDQLFDTVFVYENYPIDTAALSGDHELAITGFTSRDYYHYPLTIQAAPGRELELRVQFRTDVFDAETVDTLIERLQRVLVAMTADPTRRLSSMDLLDEDQHVRLDRWRDRAALTQPATTPVSAPEYQDTGGGYRPPATVVEQILADIYAQVLRVDRVGVDESFFDLGGDSLSAMRAIAAINTALDIHLAVPALFDAPSVRSLSQQLGRHASSVEEVPNVSPASDL</sequence>
<dbReference type="SUPFAM" id="SSF52777">
    <property type="entry name" value="CoA-dependent acyltransferases"/>
    <property type="match status" value="18"/>
</dbReference>
<dbReference type="GO" id="GO:0005829">
    <property type="term" value="C:cytosol"/>
    <property type="evidence" value="ECO:0007669"/>
    <property type="project" value="TreeGrafter"/>
</dbReference>
<evidence type="ECO:0000256" key="1">
    <source>
        <dbReference type="ARBA" id="ARBA00001957"/>
    </source>
</evidence>